<feature type="coiled-coil region" evidence="5">
    <location>
        <begin position="65"/>
        <end position="100"/>
    </location>
</feature>
<dbReference type="Proteomes" id="UP000189137">
    <property type="component" value="Unassembled WGS sequence"/>
</dbReference>
<keyword evidence="5" id="KW-0175">Coiled coil</keyword>
<accession>A0A031WEI5</accession>
<keyword evidence="1" id="KW-0678">Repressor</keyword>
<dbReference type="Gene3D" id="1.10.1660.10">
    <property type="match status" value="1"/>
</dbReference>
<dbReference type="KEGG" id="pdf:CD630DERM_35830"/>
<evidence type="ECO:0000313" key="11">
    <source>
        <dbReference type="EMBL" id="SJS70094.1"/>
    </source>
</evidence>
<dbReference type="EMBL" id="DAEPXK010000004">
    <property type="protein sequence ID" value="HBH1541023.1"/>
    <property type="molecule type" value="Genomic_DNA"/>
</dbReference>
<keyword evidence="4" id="KW-0804">Transcription</keyword>
<keyword evidence="2" id="KW-0805">Transcription regulation</keyword>
<reference evidence="10" key="4">
    <citation type="submission" date="2021-06" db="EMBL/GenBank/DDBJ databases">
        <authorList>
            <consortium name="NCBI Pathogen Detection Project"/>
        </authorList>
    </citation>
    <scope>NUCLEOTIDE SEQUENCE</scope>
    <source>
        <strain evidence="10">HN1000</strain>
    </source>
</reference>
<evidence type="ECO:0000313" key="12">
    <source>
        <dbReference type="Proteomes" id="UP000189137"/>
    </source>
</evidence>
<dbReference type="GO" id="GO:0003677">
    <property type="term" value="F:DNA binding"/>
    <property type="evidence" value="ECO:0007669"/>
    <property type="project" value="UniProtKB-KW"/>
</dbReference>
<feature type="domain" description="HTH merR-type" evidence="6">
    <location>
        <begin position="4"/>
        <end position="74"/>
    </location>
</feature>
<dbReference type="SUPFAM" id="SSF46955">
    <property type="entry name" value="Putative DNA-binding domain"/>
    <property type="match status" value="1"/>
</dbReference>
<evidence type="ECO:0000313" key="9">
    <source>
        <dbReference type="EMBL" id="CDS93096.1"/>
    </source>
</evidence>
<evidence type="ECO:0000256" key="2">
    <source>
        <dbReference type="ARBA" id="ARBA00023015"/>
    </source>
</evidence>
<dbReference type="Proteomes" id="UP000878956">
    <property type="component" value="Unassembled WGS sequence"/>
</dbReference>
<dbReference type="SUPFAM" id="SSF55136">
    <property type="entry name" value="Probable bacterial effector-binding domain"/>
    <property type="match status" value="1"/>
</dbReference>
<dbReference type="CDD" id="cd01107">
    <property type="entry name" value="HTH_BmrR"/>
    <property type="match status" value="1"/>
</dbReference>
<dbReference type="InterPro" id="IPR009061">
    <property type="entry name" value="DNA-bd_dom_put_sf"/>
</dbReference>
<dbReference type="PANTHER" id="PTHR30204">
    <property type="entry name" value="REDOX-CYCLING DRUG-SENSING TRANSCRIPTIONAL ACTIVATOR SOXR"/>
    <property type="match status" value="1"/>
</dbReference>
<dbReference type="AlphaFoldDB" id="A0A031WEI5"/>
<dbReference type="InterPro" id="IPR047057">
    <property type="entry name" value="MerR_fam"/>
</dbReference>
<evidence type="ECO:0000256" key="1">
    <source>
        <dbReference type="ARBA" id="ARBA00022491"/>
    </source>
</evidence>
<dbReference type="EMBL" id="LK932532">
    <property type="protein sequence ID" value="CDS90021.1"/>
    <property type="molecule type" value="Genomic_DNA"/>
</dbReference>
<protein>
    <submittedName>
        <fullName evidence="10">MerR family transcriptional regulator</fullName>
    </submittedName>
    <submittedName>
        <fullName evidence="11">Multidrug-efflux transporter 1 regulator</fullName>
    </submittedName>
    <submittedName>
        <fullName evidence="9">Transcriptional regulator, MerR family</fullName>
    </submittedName>
</protein>
<evidence type="ECO:0000256" key="5">
    <source>
        <dbReference type="SAM" id="Coils"/>
    </source>
</evidence>
<reference evidence="11 12" key="2">
    <citation type="submission" date="2017-02" db="EMBL/GenBank/DDBJ databases">
        <authorList>
            <consortium name="Pathogen Informatics"/>
        </authorList>
    </citation>
    <scope>NUCLEOTIDE SEQUENCE [LARGE SCALE GENOMIC DNA]</scope>
    <source>
        <strain evidence="11 12">VRECD0157</strain>
    </source>
</reference>
<name>A0A031WEI5_CLODI</name>
<dbReference type="PANTHER" id="PTHR30204:SF69">
    <property type="entry name" value="MERR-FAMILY TRANSCRIPTIONAL REGULATOR"/>
    <property type="match status" value="1"/>
</dbReference>
<dbReference type="PATRIC" id="fig|1496.1373.peg.3228"/>
<evidence type="ECO:0000313" key="8">
    <source>
        <dbReference type="EMBL" id="CDS90240.1"/>
    </source>
</evidence>
<gene>
    <name evidence="11" type="primary">bmrR_3</name>
    <name evidence="9" type="ORF">BN1095_1300036</name>
    <name evidence="7" type="ORF">BN1096_770034</name>
    <name evidence="8" type="ORF">BN1097_770034</name>
    <name evidence="10" type="ORF">KRM00_000476</name>
    <name evidence="11" type="ORF">SAMEA3375112_02706</name>
</gene>
<dbReference type="Pfam" id="PF06445">
    <property type="entry name" value="GyrI-like"/>
    <property type="match status" value="1"/>
</dbReference>
<reference evidence="10" key="3">
    <citation type="journal article" date="2018" name="Genome Biol.">
        <title>SKESA: strategic k-mer extension for scrupulous assemblies.</title>
        <authorList>
            <person name="Souvorov A."/>
            <person name="Agarwala R."/>
            <person name="Lipman D.J."/>
        </authorList>
    </citation>
    <scope>NUCLEOTIDE SEQUENCE</scope>
    <source>
        <strain evidence="10">HN1000</strain>
    </source>
</reference>
<evidence type="ECO:0000313" key="10">
    <source>
        <dbReference type="EMBL" id="HBH1541023.1"/>
    </source>
</evidence>
<dbReference type="GO" id="GO:0003700">
    <property type="term" value="F:DNA-binding transcription factor activity"/>
    <property type="evidence" value="ECO:0007669"/>
    <property type="project" value="InterPro"/>
</dbReference>
<proteinExistence type="predicted"/>
<keyword evidence="3" id="KW-0238">DNA-binding</keyword>
<evidence type="ECO:0000256" key="3">
    <source>
        <dbReference type="ARBA" id="ARBA00023125"/>
    </source>
</evidence>
<dbReference type="Gene3D" id="3.20.80.10">
    <property type="entry name" value="Regulatory factor, effector binding domain"/>
    <property type="match status" value="1"/>
</dbReference>
<dbReference type="EMBL" id="LK932773">
    <property type="protein sequence ID" value="CDS93096.1"/>
    <property type="molecule type" value="Genomic_DNA"/>
</dbReference>
<dbReference type="GeneID" id="66356049"/>
<dbReference type="InterPro" id="IPR000551">
    <property type="entry name" value="MerR-type_HTH_dom"/>
</dbReference>
<evidence type="ECO:0000313" key="7">
    <source>
        <dbReference type="EMBL" id="CDS90021.1"/>
    </source>
</evidence>
<organism evidence="9">
    <name type="scientific">Clostridioides difficile</name>
    <name type="common">Peptoclostridium difficile</name>
    <dbReference type="NCBI Taxonomy" id="1496"/>
    <lineage>
        <taxon>Bacteria</taxon>
        <taxon>Bacillati</taxon>
        <taxon>Bacillota</taxon>
        <taxon>Clostridia</taxon>
        <taxon>Peptostreptococcales</taxon>
        <taxon>Peptostreptococcaceae</taxon>
        <taxon>Clostridioides</taxon>
    </lineage>
</organism>
<dbReference type="InterPro" id="IPR011256">
    <property type="entry name" value="Reg_factor_effector_dom_sf"/>
</dbReference>
<dbReference type="InterPro" id="IPR029442">
    <property type="entry name" value="GyrI-like"/>
</dbReference>
<dbReference type="EMBL" id="LK932417">
    <property type="protein sequence ID" value="CDS90240.1"/>
    <property type="molecule type" value="Genomic_DNA"/>
</dbReference>
<dbReference type="EMBL" id="FUPS01000009">
    <property type="protein sequence ID" value="SJS70094.1"/>
    <property type="molecule type" value="Genomic_DNA"/>
</dbReference>
<dbReference type="SMART" id="SM00422">
    <property type="entry name" value="HTH_MERR"/>
    <property type="match status" value="1"/>
</dbReference>
<dbReference type="RefSeq" id="WP_003434903.1">
    <property type="nucleotide sequence ID" value="NZ_AP031492.1"/>
</dbReference>
<reference evidence="9" key="1">
    <citation type="submission" date="2014-07" db="EMBL/GenBank/DDBJ databases">
        <authorList>
            <person name="Monot Marc"/>
        </authorList>
    </citation>
    <scope>NUCLEOTIDE SEQUENCE</scope>
    <source>
        <strain evidence="9">7032989</strain>
        <strain evidence="8">7032994</strain>
    </source>
</reference>
<dbReference type="PROSITE" id="PS50937">
    <property type="entry name" value="HTH_MERR_2"/>
    <property type="match status" value="1"/>
</dbReference>
<dbReference type="Pfam" id="PF13411">
    <property type="entry name" value="MerR_1"/>
    <property type="match status" value="1"/>
</dbReference>
<evidence type="ECO:0000259" key="6">
    <source>
        <dbReference type="PROSITE" id="PS50937"/>
    </source>
</evidence>
<sequence>MSKKFSIGEMSKLHKISIQTLRYYDQIDLFKPVHVDQESNYRYYSIDQFSQLDIIKYLKYLGMPLKEIKSKLDENNEEILKLLTNKINIVDEKIKELELIKKVLSTKKETMEKGMKVDEVGKIVRKHIPRRSILSIEYEEGLSSEETMELSRRQIANILEDNISVFYGGVSGLVSIDKFLKEDKVIYDNSFVTVERDLFDIKSQKHITEISSGDFICMTYKGPYKENYTAFKKLVDYVEYKRIPIENYIYEIPIIDPLSTNNEEELLTEIQIQVKKREIDLRCLV</sequence>
<evidence type="ECO:0000256" key="4">
    <source>
        <dbReference type="ARBA" id="ARBA00023163"/>
    </source>
</evidence>